<dbReference type="Proteomes" id="UP001500902">
    <property type="component" value="Unassembled WGS sequence"/>
</dbReference>
<feature type="domain" description="DUF305" evidence="2">
    <location>
        <begin position="49"/>
        <end position="179"/>
    </location>
</feature>
<feature type="signal peptide" evidence="1">
    <location>
        <begin position="1"/>
        <end position="20"/>
    </location>
</feature>
<evidence type="ECO:0000256" key="1">
    <source>
        <dbReference type="SAM" id="SignalP"/>
    </source>
</evidence>
<feature type="chain" id="PRO_5045514932" evidence="1">
    <location>
        <begin position="21"/>
        <end position="182"/>
    </location>
</feature>
<proteinExistence type="predicted"/>
<keyword evidence="4" id="KW-1185">Reference proteome</keyword>
<name>A0ABP7C9T7_9ACTN</name>
<evidence type="ECO:0000259" key="2">
    <source>
        <dbReference type="Pfam" id="PF03713"/>
    </source>
</evidence>
<dbReference type="Gene3D" id="1.20.1260.10">
    <property type="match status" value="1"/>
</dbReference>
<evidence type="ECO:0000313" key="3">
    <source>
        <dbReference type="EMBL" id="GAA3683126.1"/>
    </source>
</evidence>
<comment type="caution">
    <text evidence="3">The sequence shown here is derived from an EMBL/GenBank/DDBJ whole genome shotgun (WGS) entry which is preliminary data.</text>
</comment>
<reference evidence="4" key="1">
    <citation type="journal article" date="2019" name="Int. J. Syst. Evol. Microbiol.">
        <title>The Global Catalogue of Microorganisms (GCM) 10K type strain sequencing project: providing services to taxonomists for standard genome sequencing and annotation.</title>
        <authorList>
            <consortium name="The Broad Institute Genomics Platform"/>
            <consortium name="The Broad Institute Genome Sequencing Center for Infectious Disease"/>
            <person name="Wu L."/>
            <person name="Ma J."/>
        </authorList>
    </citation>
    <scope>NUCLEOTIDE SEQUENCE [LARGE SCALE GENOMIC DNA]</scope>
    <source>
        <strain evidence="4">JCM 16904</strain>
    </source>
</reference>
<dbReference type="InterPro" id="IPR005183">
    <property type="entry name" value="DUF305_CopM-like"/>
</dbReference>
<dbReference type="Pfam" id="PF03713">
    <property type="entry name" value="DUF305"/>
    <property type="match status" value="1"/>
</dbReference>
<gene>
    <name evidence="3" type="ORF">GCM10022224_054530</name>
</gene>
<accession>A0ABP7C9T7</accession>
<sequence length="182" mass="19429">MLRRLVLVLALVLAPIGCSAAREPVPSPQVTGTPFNTTDVAWLQLAEALHTRTQPLLELASERAGSRSLAELAGRLGEAHEAGRERLRTLLVRAGGGGENPHAGHDMPGMPTAQDLEQVTGLRDDAFDRRFTELTRSYLEQLVLIANGERGSGGAAEVRELAGAMSRTHAAELAQLQQITAP</sequence>
<protein>
    <submittedName>
        <fullName evidence="3">DUF305 domain-containing protein</fullName>
    </submittedName>
</protein>
<organism evidence="3 4">
    <name type="scientific">Nonomuraea antimicrobica</name>
    <dbReference type="NCBI Taxonomy" id="561173"/>
    <lineage>
        <taxon>Bacteria</taxon>
        <taxon>Bacillati</taxon>
        <taxon>Actinomycetota</taxon>
        <taxon>Actinomycetes</taxon>
        <taxon>Streptosporangiales</taxon>
        <taxon>Streptosporangiaceae</taxon>
        <taxon>Nonomuraea</taxon>
    </lineage>
</organism>
<keyword evidence="1" id="KW-0732">Signal</keyword>
<dbReference type="EMBL" id="BAAAZP010000099">
    <property type="protein sequence ID" value="GAA3683126.1"/>
    <property type="molecule type" value="Genomic_DNA"/>
</dbReference>
<dbReference type="InterPro" id="IPR012347">
    <property type="entry name" value="Ferritin-like"/>
</dbReference>
<evidence type="ECO:0000313" key="4">
    <source>
        <dbReference type="Proteomes" id="UP001500902"/>
    </source>
</evidence>